<keyword evidence="6" id="KW-1133">Transmembrane helix</keyword>
<feature type="region of interest" description="Disordered" evidence="5">
    <location>
        <begin position="129"/>
        <end position="162"/>
    </location>
</feature>
<dbReference type="Gene3D" id="2.60.40.1220">
    <property type="match status" value="1"/>
</dbReference>
<accession>A0A8J3YES3</accession>
<evidence type="ECO:0000256" key="7">
    <source>
        <dbReference type="SAM" id="SignalP"/>
    </source>
</evidence>
<feature type="compositionally biased region" description="Low complexity" evidence="5">
    <location>
        <begin position="134"/>
        <end position="157"/>
    </location>
</feature>
<evidence type="ECO:0000313" key="10">
    <source>
        <dbReference type="Proteomes" id="UP000619260"/>
    </source>
</evidence>
<evidence type="ECO:0000256" key="5">
    <source>
        <dbReference type="SAM" id="MobiDB-lite"/>
    </source>
</evidence>
<dbReference type="AlphaFoldDB" id="A0A8J3YES3"/>
<dbReference type="InterPro" id="IPR014755">
    <property type="entry name" value="Cu-Rt/internalin_Ig-like"/>
</dbReference>
<dbReference type="PANTHER" id="PTHR34820:SF4">
    <property type="entry name" value="INNER MEMBRANE PROTEIN YEBZ"/>
    <property type="match status" value="1"/>
</dbReference>
<dbReference type="Pfam" id="PF04234">
    <property type="entry name" value="CopC"/>
    <property type="match status" value="1"/>
</dbReference>
<dbReference type="PANTHER" id="PTHR34820">
    <property type="entry name" value="INNER MEMBRANE PROTEIN YEBZ"/>
    <property type="match status" value="1"/>
</dbReference>
<protein>
    <recommendedName>
        <fullName evidence="8">CopC domain-containing protein</fullName>
    </recommendedName>
</protein>
<feature type="signal peptide" evidence="7">
    <location>
        <begin position="1"/>
        <end position="32"/>
    </location>
</feature>
<feature type="transmembrane region" description="Helical" evidence="6">
    <location>
        <begin position="167"/>
        <end position="187"/>
    </location>
</feature>
<sequence length="205" mass="20654">MRNSLRAVQCALGAVAVLALVVIPVSPAAAHAALQSTDPKADSTVSQALTQLTLTFNQQVKQQFSEVVVTGADGAVYGDGAPRSVDSNLVQGVKPLPVGKVTIGWRTVSADGHAIQGQFAFTNAFAPPAPSPSPVASSAPPAPTAAATTGGAVSTTPKSDESSGSGLWIGLVAALVVVAALGGVLLWRRRAAGRRADQHAARTSM</sequence>
<keyword evidence="4" id="KW-0186">Copper</keyword>
<dbReference type="GO" id="GO:0006825">
    <property type="term" value="P:copper ion transport"/>
    <property type="evidence" value="ECO:0007669"/>
    <property type="project" value="InterPro"/>
</dbReference>
<dbReference type="InterPro" id="IPR007348">
    <property type="entry name" value="CopC_dom"/>
</dbReference>
<keyword evidence="2" id="KW-0479">Metal-binding</keyword>
<keyword evidence="6" id="KW-0812">Transmembrane</keyword>
<dbReference type="GO" id="GO:0046688">
    <property type="term" value="P:response to copper ion"/>
    <property type="evidence" value="ECO:0007669"/>
    <property type="project" value="InterPro"/>
</dbReference>
<evidence type="ECO:0000256" key="4">
    <source>
        <dbReference type="ARBA" id="ARBA00023008"/>
    </source>
</evidence>
<dbReference type="GO" id="GO:0005886">
    <property type="term" value="C:plasma membrane"/>
    <property type="evidence" value="ECO:0007669"/>
    <property type="project" value="TreeGrafter"/>
</dbReference>
<dbReference type="GO" id="GO:0005507">
    <property type="term" value="F:copper ion binding"/>
    <property type="evidence" value="ECO:0007669"/>
    <property type="project" value="InterPro"/>
</dbReference>
<dbReference type="EMBL" id="BOPF01000002">
    <property type="protein sequence ID" value="GIJ43804.1"/>
    <property type="molecule type" value="Genomic_DNA"/>
</dbReference>
<evidence type="ECO:0000313" key="9">
    <source>
        <dbReference type="EMBL" id="GIJ43804.1"/>
    </source>
</evidence>
<evidence type="ECO:0000259" key="8">
    <source>
        <dbReference type="Pfam" id="PF04234"/>
    </source>
</evidence>
<evidence type="ECO:0000256" key="6">
    <source>
        <dbReference type="SAM" id="Phobius"/>
    </source>
</evidence>
<feature type="domain" description="CopC" evidence="8">
    <location>
        <begin position="31"/>
        <end position="122"/>
    </location>
</feature>
<name>A0A8J3YES3_9ACTN</name>
<organism evidence="9 10">
    <name type="scientific">Virgisporangium aliadipatigenens</name>
    <dbReference type="NCBI Taxonomy" id="741659"/>
    <lineage>
        <taxon>Bacteria</taxon>
        <taxon>Bacillati</taxon>
        <taxon>Actinomycetota</taxon>
        <taxon>Actinomycetes</taxon>
        <taxon>Micromonosporales</taxon>
        <taxon>Micromonosporaceae</taxon>
        <taxon>Virgisporangium</taxon>
    </lineage>
</organism>
<dbReference type="InterPro" id="IPR014756">
    <property type="entry name" value="Ig_E-set"/>
</dbReference>
<comment type="subcellular location">
    <subcellularLocation>
        <location evidence="1">Cell envelope</location>
    </subcellularLocation>
</comment>
<evidence type="ECO:0000256" key="3">
    <source>
        <dbReference type="ARBA" id="ARBA00022729"/>
    </source>
</evidence>
<dbReference type="Proteomes" id="UP000619260">
    <property type="component" value="Unassembled WGS sequence"/>
</dbReference>
<keyword evidence="3 7" id="KW-0732">Signal</keyword>
<gene>
    <name evidence="9" type="ORF">Val02_06900</name>
</gene>
<feature type="chain" id="PRO_5035149206" description="CopC domain-containing protein" evidence="7">
    <location>
        <begin position="33"/>
        <end position="205"/>
    </location>
</feature>
<dbReference type="InterPro" id="IPR032694">
    <property type="entry name" value="CopC/D"/>
</dbReference>
<comment type="caution">
    <text evidence="9">The sequence shown here is derived from an EMBL/GenBank/DDBJ whole genome shotgun (WGS) entry which is preliminary data.</text>
</comment>
<dbReference type="RefSeq" id="WP_203897348.1">
    <property type="nucleotide sequence ID" value="NZ_BOPF01000002.1"/>
</dbReference>
<evidence type="ECO:0000256" key="2">
    <source>
        <dbReference type="ARBA" id="ARBA00022723"/>
    </source>
</evidence>
<reference evidence="9" key="1">
    <citation type="submission" date="2021-01" db="EMBL/GenBank/DDBJ databases">
        <title>Whole genome shotgun sequence of Virgisporangium aliadipatigenens NBRC 105644.</title>
        <authorList>
            <person name="Komaki H."/>
            <person name="Tamura T."/>
        </authorList>
    </citation>
    <scope>NUCLEOTIDE SEQUENCE</scope>
    <source>
        <strain evidence="9">NBRC 105644</strain>
    </source>
</reference>
<dbReference type="GO" id="GO:0030313">
    <property type="term" value="C:cell envelope"/>
    <property type="evidence" value="ECO:0007669"/>
    <property type="project" value="UniProtKB-SubCell"/>
</dbReference>
<keyword evidence="6" id="KW-0472">Membrane</keyword>
<keyword evidence="10" id="KW-1185">Reference proteome</keyword>
<evidence type="ECO:0000256" key="1">
    <source>
        <dbReference type="ARBA" id="ARBA00004196"/>
    </source>
</evidence>
<dbReference type="GO" id="GO:0042597">
    <property type="term" value="C:periplasmic space"/>
    <property type="evidence" value="ECO:0007669"/>
    <property type="project" value="InterPro"/>
</dbReference>
<proteinExistence type="predicted"/>
<dbReference type="SUPFAM" id="SSF81296">
    <property type="entry name" value="E set domains"/>
    <property type="match status" value="1"/>
</dbReference>